<evidence type="ECO:0000313" key="1">
    <source>
        <dbReference type="EMBL" id="KAJ7721800.1"/>
    </source>
</evidence>
<dbReference type="AlphaFoldDB" id="A0AAD7HJ89"/>
<name>A0AAD7HJ89_9AGAR</name>
<keyword evidence="2" id="KW-1185">Reference proteome</keyword>
<reference evidence="1" key="1">
    <citation type="submission" date="2023-03" db="EMBL/GenBank/DDBJ databases">
        <title>Massive genome expansion in bonnet fungi (Mycena s.s.) driven by repeated elements and novel gene families across ecological guilds.</title>
        <authorList>
            <consortium name="Lawrence Berkeley National Laboratory"/>
            <person name="Harder C.B."/>
            <person name="Miyauchi S."/>
            <person name="Viragh M."/>
            <person name="Kuo A."/>
            <person name="Thoen E."/>
            <person name="Andreopoulos B."/>
            <person name="Lu D."/>
            <person name="Skrede I."/>
            <person name="Drula E."/>
            <person name="Henrissat B."/>
            <person name="Morin E."/>
            <person name="Kohler A."/>
            <person name="Barry K."/>
            <person name="LaButti K."/>
            <person name="Morin E."/>
            <person name="Salamov A."/>
            <person name="Lipzen A."/>
            <person name="Mereny Z."/>
            <person name="Hegedus B."/>
            <person name="Baldrian P."/>
            <person name="Stursova M."/>
            <person name="Weitz H."/>
            <person name="Taylor A."/>
            <person name="Grigoriev I.V."/>
            <person name="Nagy L.G."/>
            <person name="Martin F."/>
            <person name="Kauserud H."/>
        </authorList>
    </citation>
    <scope>NUCLEOTIDE SEQUENCE</scope>
    <source>
        <strain evidence="1">CBHHK182m</strain>
    </source>
</reference>
<gene>
    <name evidence="1" type="ORF">B0H16DRAFT_1473698</name>
</gene>
<comment type="caution">
    <text evidence="1">The sequence shown here is derived from an EMBL/GenBank/DDBJ whole genome shotgun (WGS) entry which is preliminary data.</text>
</comment>
<evidence type="ECO:0000313" key="2">
    <source>
        <dbReference type="Proteomes" id="UP001215598"/>
    </source>
</evidence>
<dbReference type="EMBL" id="JARKIB010000226">
    <property type="protein sequence ID" value="KAJ7721800.1"/>
    <property type="molecule type" value="Genomic_DNA"/>
</dbReference>
<accession>A0AAD7HJ89</accession>
<protein>
    <submittedName>
        <fullName evidence="1">Uncharacterized protein</fullName>
    </submittedName>
</protein>
<proteinExistence type="predicted"/>
<sequence length="105" mass="11908">MPDCPGKEFVLFTLTGATIENKGLLEIARDVVIEDEHLGTQLLKLLFKADHQVEYNKGHWAQVEYTHSRNAILLFIHQPFDQKLVIFSALSACEQAHKPARPPDN</sequence>
<dbReference type="Proteomes" id="UP001215598">
    <property type="component" value="Unassembled WGS sequence"/>
</dbReference>
<organism evidence="1 2">
    <name type="scientific">Mycena metata</name>
    <dbReference type="NCBI Taxonomy" id="1033252"/>
    <lineage>
        <taxon>Eukaryota</taxon>
        <taxon>Fungi</taxon>
        <taxon>Dikarya</taxon>
        <taxon>Basidiomycota</taxon>
        <taxon>Agaricomycotina</taxon>
        <taxon>Agaricomycetes</taxon>
        <taxon>Agaricomycetidae</taxon>
        <taxon>Agaricales</taxon>
        <taxon>Marasmiineae</taxon>
        <taxon>Mycenaceae</taxon>
        <taxon>Mycena</taxon>
    </lineage>
</organism>